<gene>
    <name evidence="1" type="ORF">UFOVP407_4</name>
</gene>
<name>A0A6J5M899_9CAUD</name>
<dbReference type="EMBL" id="LR796379">
    <property type="protein sequence ID" value="CAB4140029.1"/>
    <property type="molecule type" value="Genomic_DNA"/>
</dbReference>
<evidence type="ECO:0000313" key="1">
    <source>
        <dbReference type="EMBL" id="CAB4140029.1"/>
    </source>
</evidence>
<sequence>MAALDMDSIGETRVRQGGSWSAPATDIGEMLMRIGGQWVKLWSYLADLTVSIPDFVIGGGSSSGSISVQTDVVAVTVTGGQAPYSYSWARVGTGSPAWTITSPTGASTRFFTTVAAGTIETATFRCTVTDALGTVVNTNDCDATVENFGGYS</sequence>
<accession>A0A6J5M899</accession>
<protein>
    <submittedName>
        <fullName evidence="1">Uncharacterized protein</fullName>
    </submittedName>
</protein>
<reference evidence="1" key="1">
    <citation type="submission" date="2020-04" db="EMBL/GenBank/DDBJ databases">
        <authorList>
            <person name="Chiriac C."/>
            <person name="Salcher M."/>
            <person name="Ghai R."/>
            <person name="Kavagutti S V."/>
        </authorList>
    </citation>
    <scope>NUCLEOTIDE SEQUENCE</scope>
</reference>
<proteinExistence type="predicted"/>
<organism evidence="1">
    <name type="scientific">uncultured Caudovirales phage</name>
    <dbReference type="NCBI Taxonomy" id="2100421"/>
    <lineage>
        <taxon>Viruses</taxon>
        <taxon>Duplodnaviria</taxon>
        <taxon>Heunggongvirae</taxon>
        <taxon>Uroviricota</taxon>
        <taxon>Caudoviricetes</taxon>
        <taxon>Peduoviridae</taxon>
        <taxon>Maltschvirus</taxon>
        <taxon>Maltschvirus maltsch</taxon>
    </lineage>
</organism>